<name>A0A7W4W2A9_9GAMM</name>
<accession>A0A7W4W2A9</accession>
<dbReference type="InterPro" id="IPR029058">
    <property type="entry name" value="AB_hydrolase_fold"/>
</dbReference>
<dbReference type="InterPro" id="IPR050300">
    <property type="entry name" value="GDXG_lipolytic_enzyme"/>
</dbReference>
<comment type="similarity">
    <text evidence="1">Belongs to the 'GDXG' lipolytic enzyme family.</text>
</comment>
<dbReference type="Gene3D" id="3.40.50.1820">
    <property type="entry name" value="alpha/beta hydrolase"/>
    <property type="match status" value="1"/>
</dbReference>
<evidence type="ECO:0000313" key="5">
    <source>
        <dbReference type="EMBL" id="MBB3045838.1"/>
    </source>
</evidence>
<dbReference type="AlphaFoldDB" id="A0A7W4W2A9"/>
<evidence type="ECO:0000313" key="6">
    <source>
        <dbReference type="Proteomes" id="UP000537130"/>
    </source>
</evidence>
<dbReference type="InterPro" id="IPR002168">
    <property type="entry name" value="Lipase_GDXG_HIS_AS"/>
</dbReference>
<dbReference type="SUPFAM" id="SSF53474">
    <property type="entry name" value="alpha/beta-Hydrolases"/>
    <property type="match status" value="1"/>
</dbReference>
<evidence type="ECO:0000259" key="4">
    <source>
        <dbReference type="Pfam" id="PF07859"/>
    </source>
</evidence>
<dbReference type="PANTHER" id="PTHR48081:SF30">
    <property type="entry name" value="ACETYL-HYDROLASE LIPR-RELATED"/>
    <property type="match status" value="1"/>
</dbReference>
<dbReference type="EMBL" id="JACHWY010000001">
    <property type="protein sequence ID" value="MBB3045838.1"/>
    <property type="molecule type" value="Genomic_DNA"/>
</dbReference>
<evidence type="ECO:0000256" key="2">
    <source>
        <dbReference type="ARBA" id="ARBA00022801"/>
    </source>
</evidence>
<gene>
    <name evidence="5" type="ORF">FHR99_000074</name>
</gene>
<protein>
    <submittedName>
        <fullName evidence="5">Acetyl esterase/lipase</fullName>
    </submittedName>
</protein>
<proteinExistence type="inferred from homology"/>
<dbReference type="PROSITE" id="PS01174">
    <property type="entry name" value="LIPASE_GDXG_SER"/>
    <property type="match status" value="1"/>
</dbReference>
<organism evidence="5 6">
    <name type="scientific">Litorivivens lipolytica</name>
    <dbReference type="NCBI Taxonomy" id="1524264"/>
    <lineage>
        <taxon>Bacteria</taxon>
        <taxon>Pseudomonadati</taxon>
        <taxon>Pseudomonadota</taxon>
        <taxon>Gammaproteobacteria</taxon>
        <taxon>Litorivivens</taxon>
    </lineage>
</organism>
<dbReference type="Pfam" id="PF07859">
    <property type="entry name" value="Abhydrolase_3"/>
    <property type="match status" value="1"/>
</dbReference>
<dbReference type="GO" id="GO:0004806">
    <property type="term" value="F:triacylglycerol lipase activity"/>
    <property type="evidence" value="ECO:0007669"/>
    <property type="project" value="TreeGrafter"/>
</dbReference>
<dbReference type="RefSeq" id="WP_183408563.1">
    <property type="nucleotide sequence ID" value="NZ_JACHWY010000001.1"/>
</dbReference>
<dbReference type="Proteomes" id="UP000537130">
    <property type="component" value="Unassembled WGS sequence"/>
</dbReference>
<comment type="caution">
    <text evidence="5">The sequence shown here is derived from an EMBL/GenBank/DDBJ whole genome shotgun (WGS) entry which is preliminary data.</text>
</comment>
<feature type="active site" evidence="3">
    <location>
        <position position="162"/>
    </location>
</feature>
<reference evidence="5 6" key="1">
    <citation type="submission" date="2020-08" db="EMBL/GenBank/DDBJ databases">
        <title>Genomic Encyclopedia of Type Strains, Phase III (KMG-III): the genomes of soil and plant-associated and newly described type strains.</title>
        <authorList>
            <person name="Whitman W."/>
        </authorList>
    </citation>
    <scope>NUCLEOTIDE SEQUENCE [LARGE SCALE GENOMIC DNA]</scope>
    <source>
        <strain evidence="5 6">CECT 8654</strain>
    </source>
</reference>
<keyword evidence="2" id="KW-0378">Hydrolase</keyword>
<evidence type="ECO:0000256" key="1">
    <source>
        <dbReference type="ARBA" id="ARBA00010515"/>
    </source>
</evidence>
<dbReference type="PANTHER" id="PTHR48081">
    <property type="entry name" value="AB HYDROLASE SUPERFAMILY PROTEIN C4A8.06C"/>
    <property type="match status" value="1"/>
</dbReference>
<evidence type="ECO:0000256" key="3">
    <source>
        <dbReference type="PROSITE-ProRule" id="PRU10038"/>
    </source>
</evidence>
<sequence length="341" mass="36384">MTPGIVHAGPSSRWGRLLKPIARSVFALLLGGKRIDIGKSRRHLNFMGLLSGMPAGLSRFSVLVPGKSNAIKAEWLVPARVGAEAPVILYLHGGGYISGSPLSHRDLAGRLGKAAGARCLVLDYRLAPEAPFPAALEDSIACWRWLLKQGVRPEQIILAGDSAGGGLALATGLRLKQLGLRQPAAYCCLSPWTDLSLSGESIVARQSREVVLANPALLQTAAAAYCAGQTPDQALVSPLFGELEGLAPILIQVGTEEVLLDDSLRFHQRARAAGVNCELTLWEGMWHVWPLLYRTGLPEARVALEKAAVFIQENAGLQARVGGREKLSHSAARQQPTEGAL</sequence>
<keyword evidence="6" id="KW-1185">Reference proteome</keyword>
<feature type="domain" description="Alpha/beta hydrolase fold-3" evidence="4">
    <location>
        <begin position="88"/>
        <end position="289"/>
    </location>
</feature>
<dbReference type="PROSITE" id="PS01173">
    <property type="entry name" value="LIPASE_GDXG_HIS"/>
    <property type="match status" value="1"/>
</dbReference>
<dbReference type="InterPro" id="IPR033140">
    <property type="entry name" value="Lipase_GDXG_put_SER_AS"/>
</dbReference>
<dbReference type="InterPro" id="IPR013094">
    <property type="entry name" value="AB_hydrolase_3"/>
</dbReference>